<dbReference type="InterPro" id="IPR029058">
    <property type="entry name" value="AB_hydrolase_fold"/>
</dbReference>
<dbReference type="SUPFAM" id="SSF53474">
    <property type="entry name" value="alpha/beta-Hydrolases"/>
    <property type="match status" value="1"/>
</dbReference>
<dbReference type="InterPro" id="IPR050300">
    <property type="entry name" value="GDXG_lipolytic_enzyme"/>
</dbReference>
<dbReference type="PANTHER" id="PTHR48081">
    <property type="entry name" value="AB HYDROLASE SUPERFAMILY PROTEIN C4A8.06C"/>
    <property type="match status" value="1"/>
</dbReference>
<keyword evidence="1" id="KW-0378">Hydrolase</keyword>
<feature type="compositionally biased region" description="Low complexity" evidence="2">
    <location>
        <begin position="1"/>
        <end position="17"/>
    </location>
</feature>
<gene>
    <name evidence="4" type="ORF">GCM10023203_02130</name>
</gene>
<protein>
    <recommendedName>
        <fullName evidence="3">Alpha/beta hydrolase fold-3 domain-containing protein</fullName>
    </recommendedName>
</protein>
<evidence type="ECO:0000313" key="5">
    <source>
        <dbReference type="Proteomes" id="UP001500457"/>
    </source>
</evidence>
<dbReference type="Pfam" id="PF07859">
    <property type="entry name" value="Abhydrolase_3"/>
    <property type="match status" value="1"/>
</dbReference>
<evidence type="ECO:0000259" key="3">
    <source>
        <dbReference type="Pfam" id="PF07859"/>
    </source>
</evidence>
<keyword evidence="5" id="KW-1185">Reference proteome</keyword>
<evidence type="ECO:0000256" key="2">
    <source>
        <dbReference type="SAM" id="MobiDB-lite"/>
    </source>
</evidence>
<proteinExistence type="predicted"/>
<feature type="region of interest" description="Disordered" evidence="2">
    <location>
        <begin position="1"/>
        <end position="32"/>
    </location>
</feature>
<dbReference type="EMBL" id="BAABHQ010000001">
    <property type="protein sequence ID" value="GAA4858853.1"/>
    <property type="molecule type" value="Genomic_DNA"/>
</dbReference>
<organism evidence="4 5">
    <name type="scientific">Actinomycetospora straminea</name>
    <dbReference type="NCBI Taxonomy" id="663607"/>
    <lineage>
        <taxon>Bacteria</taxon>
        <taxon>Bacillati</taxon>
        <taxon>Actinomycetota</taxon>
        <taxon>Actinomycetes</taxon>
        <taxon>Pseudonocardiales</taxon>
        <taxon>Pseudonocardiaceae</taxon>
        <taxon>Actinomycetospora</taxon>
    </lineage>
</organism>
<name>A0ABP9DSI1_9PSEU</name>
<feature type="domain" description="Alpha/beta hydrolase fold-3" evidence="3">
    <location>
        <begin position="129"/>
        <end position="348"/>
    </location>
</feature>
<dbReference type="InterPro" id="IPR013094">
    <property type="entry name" value="AB_hydrolase_3"/>
</dbReference>
<dbReference type="PANTHER" id="PTHR48081:SF8">
    <property type="entry name" value="ALPHA_BETA HYDROLASE FOLD-3 DOMAIN-CONTAINING PROTEIN-RELATED"/>
    <property type="match status" value="1"/>
</dbReference>
<accession>A0ABP9DSI1</accession>
<dbReference type="Proteomes" id="UP001500457">
    <property type="component" value="Unassembled WGS sequence"/>
</dbReference>
<sequence>MSATDAPSTTDPTARPTLPGRLGDPALDLRTDPRAKPDLVAALAAVGLDGPAAEPPITREAGREAVAEAVGGLHAGFSALYATIPLDLPGDLPDDAVETTDTSVASPDGHLVPLRLYRPVGVAGPLPCVVYLHGGGMTILDAETRVHDRWCRELALTGVVTARVGFRNAWTELGPHPFPAGLDDCAVAVRWLDDQRGELGLTRLVLQGESGGANLVLATTLRAKRSGDLDAIDGVYASVPYVSGGYAWDRERKLRELPSMIENDGYFINCALMDLLVAQYDPEGRHAEDPLAWPYFATTDDLAGLPPHVITVNELDPLRDEGLAYYRQLLAAGVPAEGRVHLGITHAAEMIFRQALPGEHRAAIADVRAFVDRLTVDHV</sequence>
<evidence type="ECO:0000256" key="1">
    <source>
        <dbReference type="ARBA" id="ARBA00022801"/>
    </source>
</evidence>
<dbReference type="RefSeq" id="WP_274233745.1">
    <property type="nucleotide sequence ID" value="NZ_BAABHQ010000001.1"/>
</dbReference>
<evidence type="ECO:0000313" key="4">
    <source>
        <dbReference type="EMBL" id="GAA4858853.1"/>
    </source>
</evidence>
<reference evidence="5" key="1">
    <citation type="journal article" date="2019" name="Int. J. Syst. Evol. Microbiol.">
        <title>The Global Catalogue of Microorganisms (GCM) 10K type strain sequencing project: providing services to taxonomists for standard genome sequencing and annotation.</title>
        <authorList>
            <consortium name="The Broad Institute Genomics Platform"/>
            <consortium name="The Broad Institute Genome Sequencing Center for Infectious Disease"/>
            <person name="Wu L."/>
            <person name="Ma J."/>
        </authorList>
    </citation>
    <scope>NUCLEOTIDE SEQUENCE [LARGE SCALE GENOMIC DNA]</scope>
    <source>
        <strain evidence="5">JCM 17983</strain>
    </source>
</reference>
<comment type="caution">
    <text evidence="4">The sequence shown here is derived from an EMBL/GenBank/DDBJ whole genome shotgun (WGS) entry which is preliminary data.</text>
</comment>
<dbReference type="Gene3D" id="3.40.50.1820">
    <property type="entry name" value="alpha/beta hydrolase"/>
    <property type="match status" value="1"/>
</dbReference>